<sequence length="67" mass="7928">MTAAVEPRPLADLEQDALARVEEEWARRARGVKPWTTTEYVERCARVHAHYEQRRAWLRLHQQETAS</sequence>
<name>A0ABV3KU57_STRGS</name>
<protein>
    <submittedName>
        <fullName evidence="1">Uncharacterized protein</fullName>
    </submittedName>
</protein>
<dbReference type="EMBL" id="JBFAUJ010000011">
    <property type="protein sequence ID" value="MEV8462845.1"/>
    <property type="molecule type" value="Genomic_DNA"/>
</dbReference>
<evidence type="ECO:0000313" key="1">
    <source>
        <dbReference type="EMBL" id="MEV8462845.1"/>
    </source>
</evidence>
<dbReference type="RefSeq" id="WP_162655485.1">
    <property type="nucleotide sequence ID" value="NZ_JBFAUJ010000011.1"/>
</dbReference>
<proteinExistence type="predicted"/>
<organism evidence="1 2">
    <name type="scientific">Streptomyces griseosporeus</name>
    <dbReference type="NCBI Taxonomy" id="1910"/>
    <lineage>
        <taxon>Bacteria</taxon>
        <taxon>Bacillati</taxon>
        <taxon>Actinomycetota</taxon>
        <taxon>Actinomycetes</taxon>
        <taxon>Kitasatosporales</taxon>
        <taxon>Streptomycetaceae</taxon>
        <taxon>Streptomyces</taxon>
    </lineage>
</organism>
<reference evidence="1 2" key="1">
    <citation type="submission" date="2024-06" db="EMBL/GenBank/DDBJ databases">
        <title>The Natural Products Discovery Center: Release of the First 8490 Sequenced Strains for Exploring Actinobacteria Biosynthetic Diversity.</title>
        <authorList>
            <person name="Kalkreuter E."/>
            <person name="Kautsar S.A."/>
            <person name="Yang D."/>
            <person name="Bader C.D."/>
            <person name="Teijaro C.N."/>
            <person name="Fluegel L."/>
            <person name="Davis C.M."/>
            <person name="Simpson J.R."/>
            <person name="Lauterbach L."/>
            <person name="Steele A.D."/>
            <person name="Gui C."/>
            <person name="Meng S."/>
            <person name="Li G."/>
            <person name="Viehrig K."/>
            <person name="Ye F."/>
            <person name="Su P."/>
            <person name="Kiefer A.F."/>
            <person name="Nichols A."/>
            <person name="Cepeda A.J."/>
            <person name="Yan W."/>
            <person name="Fan B."/>
            <person name="Jiang Y."/>
            <person name="Adhikari A."/>
            <person name="Zheng C.-J."/>
            <person name="Schuster L."/>
            <person name="Cowan T.M."/>
            <person name="Smanski M.J."/>
            <person name="Chevrette M.G."/>
            <person name="De Carvalho L.P.S."/>
            <person name="Shen B."/>
        </authorList>
    </citation>
    <scope>NUCLEOTIDE SEQUENCE [LARGE SCALE GENOMIC DNA]</scope>
    <source>
        <strain evidence="1 2">NPDC052360</strain>
    </source>
</reference>
<accession>A0ABV3KU57</accession>
<comment type="caution">
    <text evidence="1">The sequence shown here is derived from an EMBL/GenBank/DDBJ whole genome shotgun (WGS) entry which is preliminary data.</text>
</comment>
<dbReference type="Proteomes" id="UP001553148">
    <property type="component" value="Unassembled WGS sequence"/>
</dbReference>
<keyword evidence="2" id="KW-1185">Reference proteome</keyword>
<evidence type="ECO:0000313" key="2">
    <source>
        <dbReference type="Proteomes" id="UP001553148"/>
    </source>
</evidence>
<gene>
    <name evidence="1" type="ORF">AB0470_25215</name>
</gene>